<organism evidence="2 3">
    <name type="scientific">Araneus ventricosus</name>
    <name type="common">Orbweaver spider</name>
    <name type="synonym">Epeira ventricosa</name>
    <dbReference type="NCBI Taxonomy" id="182803"/>
    <lineage>
        <taxon>Eukaryota</taxon>
        <taxon>Metazoa</taxon>
        <taxon>Ecdysozoa</taxon>
        <taxon>Arthropoda</taxon>
        <taxon>Chelicerata</taxon>
        <taxon>Arachnida</taxon>
        <taxon>Araneae</taxon>
        <taxon>Araneomorphae</taxon>
        <taxon>Entelegynae</taxon>
        <taxon>Araneoidea</taxon>
        <taxon>Araneidae</taxon>
        <taxon>Araneus</taxon>
    </lineage>
</organism>
<name>A0A4Y2IIH2_ARAVE</name>
<feature type="compositionally biased region" description="Basic and acidic residues" evidence="1">
    <location>
        <begin position="23"/>
        <end position="32"/>
    </location>
</feature>
<gene>
    <name evidence="2" type="ORF">AVEN_186848_1</name>
</gene>
<comment type="caution">
    <text evidence="2">The sequence shown here is derived from an EMBL/GenBank/DDBJ whole genome shotgun (WGS) entry which is preliminary data.</text>
</comment>
<reference evidence="2 3" key="1">
    <citation type="journal article" date="2019" name="Sci. Rep.">
        <title>Orb-weaving spider Araneus ventricosus genome elucidates the spidroin gene catalogue.</title>
        <authorList>
            <person name="Kono N."/>
            <person name="Nakamura H."/>
            <person name="Ohtoshi R."/>
            <person name="Moran D.A.P."/>
            <person name="Shinohara A."/>
            <person name="Yoshida Y."/>
            <person name="Fujiwara M."/>
            <person name="Mori M."/>
            <person name="Tomita M."/>
            <person name="Arakawa K."/>
        </authorList>
    </citation>
    <scope>NUCLEOTIDE SEQUENCE [LARGE SCALE GENOMIC DNA]</scope>
</reference>
<proteinExistence type="predicted"/>
<feature type="region of interest" description="Disordered" evidence="1">
    <location>
        <begin position="23"/>
        <end position="74"/>
    </location>
</feature>
<sequence length="104" mass="11648">MNVQLDSRYLHFFSRQLENRGSRHLQHPELLYRRSPLGGGAAGHSGVWPSSSDRRQRNHAAAHEASHSQVSLPGVQRSSGKFLFKMVSMDSNSSSAIMVSREMK</sequence>
<evidence type="ECO:0000256" key="1">
    <source>
        <dbReference type="SAM" id="MobiDB-lite"/>
    </source>
</evidence>
<accession>A0A4Y2IIH2</accession>
<dbReference type="AlphaFoldDB" id="A0A4Y2IIH2"/>
<evidence type="ECO:0000313" key="2">
    <source>
        <dbReference type="EMBL" id="GBM77581.1"/>
    </source>
</evidence>
<dbReference type="Proteomes" id="UP000499080">
    <property type="component" value="Unassembled WGS sequence"/>
</dbReference>
<evidence type="ECO:0000313" key="3">
    <source>
        <dbReference type="Proteomes" id="UP000499080"/>
    </source>
</evidence>
<keyword evidence="3" id="KW-1185">Reference proteome</keyword>
<protein>
    <submittedName>
        <fullName evidence="2">Uncharacterized protein</fullName>
    </submittedName>
</protein>
<dbReference type="EMBL" id="BGPR01002698">
    <property type="protein sequence ID" value="GBM77581.1"/>
    <property type="molecule type" value="Genomic_DNA"/>
</dbReference>